<dbReference type="SUPFAM" id="SSF55620">
    <property type="entry name" value="Tetrahydrobiopterin biosynthesis enzymes-like"/>
    <property type="match status" value="1"/>
</dbReference>
<protein>
    <recommendedName>
        <fullName evidence="4">dihydroneopterin aldolase</fullName>
        <ecNumber evidence="4">4.1.2.25</ecNumber>
    </recommendedName>
    <alternativeName>
        <fullName evidence="7">7,8-dihydroneopterin aldolase</fullName>
    </alternativeName>
</protein>
<evidence type="ECO:0000256" key="5">
    <source>
        <dbReference type="ARBA" id="ARBA00022909"/>
    </source>
</evidence>
<organism evidence="9 10">
    <name type="scientific">Roseomonas marmotae</name>
    <dbReference type="NCBI Taxonomy" id="2768161"/>
    <lineage>
        <taxon>Bacteria</taxon>
        <taxon>Pseudomonadati</taxon>
        <taxon>Pseudomonadota</taxon>
        <taxon>Alphaproteobacteria</taxon>
        <taxon>Acetobacterales</taxon>
        <taxon>Roseomonadaceae</taxon>
        <taxon>Roseomonas</taxon>
    </lineage>
</organism>
<dbReference type="RefSeq" id="WP_207449484.1">
    <property type="nucleotide sequence ID" value="NZ_CP061091.1"/>
</dbReference>
<gene>
    <name evidence="9" type="ORF">IAI60_17790</name>
</gene>
<proteinExistence type="inferred from homology"/>
<keyword evidence="5" id="KW-0289">Folate biosynthesis</keyword>
<evidence type="ECO:0000256" key="7">
    <source>
        <dbReference type="ARBA" id="ARBA00032903"/>
    </source>
</evidence>
<sequence length="131" mass="14278">MSSYEPDARAGLRRVFVRRLAVQARLGIYEHEQAPQSVLIDIELLAEDDAAPHGVGEDRFERVVDYEAVVNRARAIATAGHVLLAETLAERIAMAVLADPRVRAARVTVEKPDIISDAAGVGVTVERLRAP</sequence>
<dbReference type="NCBIfam" id="TIGR00526">
    <property type="entry name" value="folB_dom"/>
    <property type="match status" value="1"/>
</dbReference>
<evidence type="ECO:0000256" key="4">
    <source>
        <dbReference type="ARBA" id="ARBA00013043"/>
    </source>
</evidence>
<evidence type="ECO:0000256" key="1">
    <source>
        <dbReference type="ARBA" id="ARBA00001353"/>
    </source>
</evidence>
<comment type="caution">
    <text evidence="9">The sequence shown here is derived from an EMBL/GenBank/DDBJ whole genome shotgun (WGS) entry which is preliminary data.</text>
</comment>
<reference evidence="9 10" key="1">
    <citation type="submission" date="2020-09" db="EMBL/GenBank/DDBJ databases">
        <title>Roseomonas.</title>
        <authorList>
            <person name="Zhu W."/>
        </authorList>
    </citation>
    <scope>NUCLEOTIDE SEQUENCE [LARGE SCALE GENOMIC DNA]</scope>
    <source>
        <strain evidence="9 10">1311</strain>
    </source>
</reference>
<dbReference type="EMBL" id="JACTNF010000022">
    <property type="protein sequence ID" value="MBO1076467.1"/>
    <property type="molecule type" value="Genomic_DNA"/>
</dbReference>
<dbReference type="Pfam" id="PF02152">
    <property type="entry name" value="FolB"/>
    <property type="match status" value="1"/>
</dbReference>
<evidence type="ECO:0000256" key="3">
    <source>
        <dbReference type="ARBA" id="ARBA00005708"/>
    </source>
</evidence>
<name>A0ABS3KGB5_9PROT</name>
<accession>A0ABS3KGB5</accession>
<dbReference type="SMART" id="SM00905">
    <property type="entry name" value="FolB"/>
    <property type="match status" value="1"/>
</dbReference>
<evidence type="ECO:0000256" key="2">
    <source>
        <dbReference type="ARBA" id="ARBA00005013"/>
    </source>
</evidence>
<evidence type="ECO:0000259" key="8">
    <source>
        <dbReference type="SMART" id="SM00905"/>
    </source>
</evidence>
<feature type="domain" description="Dihydroneopterin aldolase/epimerase" evidence="8">
    <location>
        <begin position="15"/>
        <end position="127"/>
    </location>
</feature>
<dbReference type="Gene3D" id="3.30.1130.10">
    <property type="match status" value="1"/>
</dbReference>
<dbReference type="EC" id="4.1.2.25" evidence="4"/>
<evidence type="ECO:0000256" key="6">
    <source>
        <dbReference type="ARBA" id="ARBA00023239"/>
    </source>
</evidence>
<dbReference type="PANTHER" id="PTHR42844">
    <property type="entry name" value="DIHYDRONEOPTERIN ALDOLASE 1-RELATED"/>
    <property type="match status" value="1"/>
</dbReference>
<keyword evidence="6" id="KW-0456">Lyase</keyword>
<dbReference type="InterPro" id="IPR043133">
    <property type="entry name" value="GTP-CH-I_C/QueF"/>
</dbReference>
<dbReference type="Proteomes" id="UP001518990">
    <property type="component" value="Unassembled WGS sequence"/>
</dbReference>
<evidence type="ECO:0000313" key="10">
    <source>
        <dbReference type="Proteomes" id="UP001518990"/>
    </source>
</evidence>
<keyword evidence="10" id="KW-1185">Reference proteome</keyword>
<dbReference type="PANTHER" id="PTHR42844:SF1">
    <property type="entry name" value="DIHYDRONEOPTERIN ALDOLASE 1-RELATED"/>
    <property type="match status" value="1"/>
</dbReference>
<dbReference type="InterPro" id="IPR006157">
    <property type="entry name" value="FolB_dom"/>
</dbReference>
<evidence type="ECO:0000313" key="9">
    <source>
        <dbReference type="EMBL" id="MBO1076467.1"/>
    </source>
</evidence>
<comment type="catalytic activity">
    <reaction evidence="1">
        <text>7,8-dihydroneopterin = 6-hydroxymethyl-7,8-dihydropterin + glycolaldehyde</text>
        <dbReference type="Rhea" id="RHEA:10540"/>
        <dbReference type="ChEBI" id="CHEBI:17001"/>
        <dbReference type="ChEBI" id="CHEBI:17071"/>
        <dbReference type="ChEBI" id="CHEBI:44841"/>
        <dbReference type="EC" id="4.1.2.25"/>
    </reaction>
</comment>
<dbReference type="InterPro" id="IPR006156">
    <property type="entry name" value="Dihydroneopterin_aldolase"/>
</dbReference>
<comment type="pathway">
    <text evidence="2">Cofactor biosynthesis; tetrahydrofolate biosynthesis; 2-amino-4-hydroxy-6-hydroxymethyl-7,8-dihydropteridine diphosphate from 7,8-dihydroneopterin triphosphate: step 3/4.</text>
</comment>
<comment type="similarity">
    <text evidence="3">Belongs to the DHNA family.</text>
</comment>